<sequence>MSDLSPRQWGKGDPEPPADVKMIDSEGFPVECRNGLWHVADSEDGFPWPDLLDEFDVVWPLREVPSGSKGLWFFNGRDMNRKPQWTWDPDPCRDFATPSQSSQDAPKPESPSGGQGSGETPATEALKADSWALADPKTELVKTIREWLSGDAAVELADALLGEGWYPPQADEDQALRDRVSAAQRACAEEIEHATTPEATQLPTKVLALLADPGIVHEVEVDDSGEAGDCIDDCVGCAADRGADSPILDVTEDLFACLSALRATHRDALAEIDRLNDQQKRIDAVIAILDEVPEGQPQGALRRRLRAALRGTADLGEQVENQ</sequence>
<organism evidence="2 3">
    <name type="scientific">Amycolatopsis speibonae</name>
    <dbReference type="NCBI Taxonomy" id="1450224"/>
    <lineage>
        <taxon>Bacteria</taxon>
        <taxon>Bacillati</taxon>
        <taxon>Actinomycetota</taxon>
        <taxon>Actinomycetes</taxon>
        <taxon>Pseudonocardiales</taxon>
        <taxon>Pseudonocardiaceae</taxon>
        <taxon>Amycolatopsis</taxon>
    </lineage>
</organism>
<feature type="region of interest" description="Disordered" evidence="1">
    <location>
        <begin position="83"/>
        <end position="123"/>
    </location>
</feature>
<reference evidence="3" key="1">
    <citation type="journal article" date="2019" name="Int. J. Syst. Evol. Microbiol.">
        <title>The Global Catalogue of Microorganisms (GCM) 10K type strain sequencing project: providing services to taxonomists for standard genome sequencing and annotation.</title>
        <authorList>
            <consortium name="The Broad Institute Genomics Platform"/>
            <consortium name="The Broad Institute Genome Sequencing Center for Infectious Disease"/>
            <person name="Wu L."/>
            <person name="Ma J."/>
        </authorList>
    </citation>
    <scope>NUCLEOTIDE SEQUENCE [LARGE SCALE GENOMIC DNA]</scope>
    <source>
        <strain evidence="3">CGMCC 4.7676</strain>
    </source>
</reference>
<dbReference type="Proteomes" id="UP001595645">
    <property type="component" value="Unassembled WGS sequence"/>
</dbReference>
<evidence type="ECO:0000313" key="2">
    <source>
        <dbReference type="EMBL" id="MFC3454039.1"/>
    </source>
</evidence>
<feature type="region of interest" description="Disordered" evidence="1">
    <location>
        <begin position="1"/>
        <end position="22"/>
    </location>
</feature>
<dbReference type="EMBL" id="JBHRWK010000059">
    <property type="protein sequence ID" value="MFC3454039.1"/>
    <property type="molecule type" value="Genomic_DNA"/>
</dbReference>
<gene>
    <name evidence="2" type="ORF">ACFOSH_31775</name>
</gene>
<accession>A0ABV7P4P9</accession>
<protein>
    <submittedName>
        <fullName evidence="2">Uncharacterized protein</fullName>
    </submittedName>
</protein>
<keyword evidence="3" id="KW-1185">Reference proteome</keyword>
<evidence type="ECO:0000313" key="3">
    <source>
        <dbReference type="Proteomes" id="UP001595645"/>
    </source>
</evidence>
<dbReference type="RefSeq" id="WP_378243198.1">
    <property type="nucleotide sequence ID" value="NZ_JBHRWK010000059.1"/>
</dbReference>
<evidence type="ECO:0000256" key="1">
    <source>
        <dbReference type="SAM" id="MobiDB-lite"/>
    </source>
</evidence>
<name>A0ABV7P4P9_9PSEU</name>
<comment type="caution">
    <text evidence="2">The sequence shown here is derived from an EMBL/GenBank/DDBJ whole genome shotgun (WGS) entry which is preliminary data.</text>
</comment>
<proteinExistence type="predicted"/>